<name>A0A4C1VBL4_EUMVA</name>
<gene>
    <name evidence="1" type="ORF">EVAR_74982_1</name>
</gene>
<reference evidence="1 2" key="1">
    <citation type="journal article" date="2019" name="Commun. Biol.">
        <title>The bagworm genome reveals a unique fibroin gene that provides high tensile strength.</title>
        <authorList>
            <person name="Kono N."/>
            <person name="Nakamura H."/>
            <person name="Ohtoshi R."/>
            <person name="Tomita M."/>
            <person name="Numata K."/>
            <person name="Arakawa K."/>
        </authorList>
    </citation>
    <scope>NUCLEOTIDE SEQUENCE [LARGE SCALE GENOMIC DNA]</scope>
</reference>
<accession>A0A4C1VBL4</accession>
<evidence type="ECO:0000313" key="2">
    <source>
        <dbReference type="Proteomes" id="UP000299102"/>
    </source>
</evidence>
<dbReference type="Proteomes" id="UP000299102">
    <property type="component" value="Unassembled WGS sequence"/>
</dbReference>
<dbReference type="AlphaFoldDB" id="A0A4C1VBL4"/>
<proteinExistence type="predicted"/>
<organism evidence="1 2">
    <name type="scientific">Eumeta variegata</name>
    <name type="common">Bagworm moth</name>
    <name type="synonym">Eumeta japonica</name>
    <dbReference type="NCBI Taxonomy" id="151549"/>
    <lineage>
        <taxon>Eukaryota</taxon>
        <taxon>Metazoa</taxon>
        <taxon>Ecdysozoa</taxon>
        <taxon>Arthropoda</taxon>
        <taxon>Hexapoda</taxon>
        <taxon>Insecta</taxon>
        <taxon>Pterygota</taxon>
        <taxon>Neoptera</taxon>
        <taxon>Endopterygota</taxon>
        <taxon>Lepidoptera</taxon>
        <taxon>Glossata</taxon>
        <taxon>Ditrysia</taxon>
        <taxon>Tineoidea</taxon>
        <taxon>Psychidae</taxon>
        <taxon>Oiketicinae</taxon>
        <taxon>Eumeta</taxon>
    </lineage>
</organism>
<evidence type="ECO:0000313" key="1">
    <source>
        <dbReference type="EMBL" id="GBP35657.1"/>
    </source>
</evidence>
<protein>
    <submittedName>
        <fullName evidence="1">Uncharacterized protein</fullName>
    </submittedName>
</protein>
<dbReference type="EMBL" id="BGZK01000307">
    <property type="protein sequence ID" value="GBP35657.1"/>
    <property type="molecule type" value="Genomic_DNA"/>
</dbReference>
<sequence>MFLTPEATHEQIVSAGNKLLLFCMVEELQALFTRFVMKSPCDVFTQTATALSVFRMPADHLRYMSWNHKFKTSLIRFVLEVQRFADGRATARRRAASADVKCQSPWHFTAPDKAGEITPCEHIMIQRSG</sequence>
<keyword evidence="2" id="KW-1185">Reference proteome</keyword>
<comment type="caution">
    <text evidence="1">The sequence shown here is derived from an EMBL/GenBank/DDBJ whole genome shotgun (WGS) entry which is preliminary data.</text>
</comment>